<sequence>MKRINIIYATLLLAITSCKNQDWEFPDYEYQTVYFAYQYPVRTITLGEDIFDTSLDNQGKINVMATTGGVYSTKEDVKVDFVVDNALTQNIIYSPEGGDVLPLPSNYYTLASNQMIIPQGKPSGGVEVQLTDAFFADPKSINTTYVLPLRITNVTNADSILSGTPKIGSLQRRAVADDWEVQPKDYTFYAIKYINTWHGNYLRRGQDIIVGKNGNNSLNQTLNRRNASVEKDEVKNLITASRQNAKLPLTFKDVDGTNINIELMLAFDNNNNCTISSATNGVTATGRGAFVKKGEKNSWGNTDRDGLYLEYQIEMAQMSVSTKDTLVMRDRGVKMETFNVALKP</sequence>
<dbReference type="Pfam" id="PF08522">
    <property type="entry name" value="BT_3987-like_N"/>
    <property type="match status" value="1"/>
</dbReference>
<evidence type="ECO:0000313" key="4">
    <source>
        <dbReference type="Proteomes" id="UP000651271"/>
    </source>
</evidence>
<feature type="domain" description="BT-3987-like N-terminal" evidence="1">
    <location>
        <begin position="30"/>
        <end position="157"/>
    </location>
</feature>
<keyword evidence="4" id="KW-1185">Reference proteome</keyword>
<evidence type="ECO:0000259" key="2">
    <source>
        <dbReference type="Pfam" id="PF18620"/>
    </source>
</evidence>
<dbReference type="EMBL" id="JACOIJ010000001">
    <property type="protein sequence ID" value="MBD1428076.1"/>
    <property type="molecule type" value="Genomic_DNA"/>
</dbReference>
<protein>
    <submittedName>
        <fullName evidence="3">DUF1735 domain-containing protein</fullName>
    </submittedName>
</protein>
<name>A0ABR7Y9U2_9SPHI</name>
<feature type="domain" description="DUF5627" evidence="2">
    <location>
        <begin position="196"/>
        <end position="332"/>
    </location>
</feature>
<dbReference type="Pfam" id="PF18620">
    <property type="entry name" value="DUF5627"/>
    <property type="match status" value="1"/>
</dbReference>
<dbReference type="InterPro" id="IPR040580">
    <property type="entry name" value="DUF5627"/>
</dbReference>
<proteinExistence type="predicted"/>
<reference evidence="3 4" key="1">
    <citation type="submission" date="2020-08" db="EMBL/GenBank/DDBJ databases">
        <title>Sphingobacterium sp. DN04309 isolated from aquaculture water.</title>
        <authorList>
            <person name="Zhang M."/>
        </authorList>
    </citation>
    <scope>NUCLEOTIDE SEQUENCE [LARGE SCALE GENOMIC DNA]</scope>
    <source>
        <strain evidence="3 4">DN04309</strain>
    </source>
</reference>
<dbReference type="Proteomes" id="UP000651271">
    <property type="component" value="Unassembled WGS sequence"/>
</dbReference>
<accession>A0ABR7Y9U2</accession>
<dbReference type="Gene3D" id="2.40.128.420">
    <property type="match status" value="1"/>
</dbReference>
<organism evidence="3 4">
    <name type="scientific">Sphingobacterium litopenaei</name>
    <dbReference type="NCBI Taxonomy" id="2763500"/>
    <lineage>
        <taxon>Bacteria</taxon>
        <taxon>Pseudomonadati</taxon>
        <taxon>Bacteroidota</taxon>
        <taxon>Sphingobacteriia</taxon>
        <taxon>Sphingobacteriales</taxon>
        <taxon>Sphingobacteriaceae</taxon>
        <taxon>Sphingobacterium</taxon>
    </lineage>
</organism>
<comment type="caution">
    <text evidence="3">The sequence shown here is derived from an EMBL/GenBank/DDBJ whole genome shotgun (WGS) entry which is preliminary data.</text>
</comment>
<evidence type="ECO:0000259" key="1">
    <source>
        <dbReference type="Pfam" id="PF08522"/>
    </source>
</evidence>
<dbReference type="RefSeq" id="WP_190301117.1">
    <property type="nucleotide sequence ID" value="NZ_JACOIJ010000001.1"/>
</dbReference>
<evidence type="ECO:0000313" key="3">
    <source>
        <dbReference type="EMBL" id="MBD1428076.1"/>
    </source>
</evidence>
<dbReference type="PROSITE" id="PS51257">
    <property type="entry name" value="PROKAR_LIPOPROTEIN"/>
    <property type="match status" value="1"/>
</dbReference>
<dbReference type="InterPro" id="IPR013728">
    <property type="entry name" value="BT_3987-like_N"/>
</dbReference>
<dbReference type="Gene3D" id="2.60.40.1740">
    <property type="entry name" value="hypothetical protein (bacova_03559)"/>
    <property type="match status" value="1"/>
</dbReference>
<gene>
    <name evidence="3" type="ORF">H8B04_00595</name>
</gene>